<comment type="caution">
    <text evidence="5">The sequence shown here is derived from an EMBL/GenBank/DDBJ whole genome shotgun (WGS) entry which is preliminary data.</text>
</comment>
<protein>
    <submittedName>
        <fullName evidence="5">Glycosyltransferase family 61 protein</fullName>
    </submittedName>
</protein>
<gene>
    <name evidence="5" type="ORF">DXT99_02680</name>
</gene>
<evidence type="ECO:0000313" key="5">
    <source>
        <dbReference type="EMBL" id="RDV16707.1"/>
    </source>
</evidence>
<keyword evidence="6" id="KW-1185">Reference proteome</keyword>
<dbReference type="OrthoDB" id="1156086at2"/>
<accession>A0A3D8LH53</accession>
<keyword evidence="2 5" id="KW-0808">Transferase</keyword>
<evidence type="ECO:0000256" key="2">
    <source>
        <dbReference type="ARBA" id="ARBA00022679"/>
    </source>
</evidence>
<dbReference type="InterPro" id="IPR007657">
    <property type="entry name" value="Glycosyltransferase_61"/>
</dbReference>
<keyword evidence="3" id="KW-0325">Glycoprotein</keyword>
<dbReference type="GO" id="GO:0016757">
    <property type="term" value="F:glycosyltransferase activity"/>
    <property type="evidence" value="ECO:0007669"/>
    <property type="project" value="UniProtKB-KW"/>
</dbReference>
<evidence type="ECO:0000259" key="4">
    <source>
        <dbReference type="Pfam" id="PF04577"/>
    </source>
</evidence>
<keyword evidence="1" id="KW-0328">Glycosyltransferase</keyword>
<name>A0A3D8LH53_9BACT</name>
<evidence type="ECO:0000256" key="3">
    <source>
        <dbReference type="ARBA" id="ARBA00023180"/>
    </source>
</evidence>
<evidence type="ECO:0000256" key="1">
    <source>
        <dbReference type="ARBA" id="ARBA00022676"/>
    </source>
</evidence>
<dbReference type="AlphaFoldDB" id="A0A3D8LH53"/>
<evidence type="ECO:0000313" key="6">
    <source>
        <dbReference type="Proteomes" id="UP000256708"/>
    </source>
</evidence>
<dbReference type="EMBL" id="QRGR01000003">
    <property type="protein sequence ID" value="RDV16707.1"/>
    <property type="molecule type" value="Genomic_DNA"/>
</dbReference>
<proteinExistence type="predicted"/>
<sequence>MKVTIIRKSFRETVYRSFTLIARILPLWKETRAEDVLPPMFSLPVSLPVNYEKLPEEFANQFVKTKSIPGRRIFVMKDVWVSGRGVVFKYLRIFAPSLPWLRDMTLYRKGMLFVKQWAKDVQEIPDTEIVALVYDNWSAENYYHWMIESLPRLLLVQKKYPDFQLLIPDPAPGYIRSTIDLLGFKNVLPLSRRDDKVIKVSNLALPELVYYEEEEYGSQSAYRLQQATASEKNMQLPGSVPLPRLEEEELIVKVRRKLLKHFYNKPAVPERRIFVSRSRQNTRRLLNENEVLPVLEKYGFEIIYFEGLSFNEQVQLMLETAVFVSVHGSNMVNILFLQSGARVVEMMNQAFLNDAYYLMASSIGLAYYSVPCTMPGTTMPLSEDTVAINDADLVVNVPELEETLHTALQQPERVNKAF</sequence>
<organism evidence="5 6">
    <name type="scientific">Pontibacter diazotrophicus</name>
    <dbReference type="NCBI Taxonomy" id="1400979"/>
    <lineage>
        <taxon>Bacteria</taxon>
        <taxon>Pseudomonadati</taxon>
        <taxon>Bacteroidota</taxon>
        <taxon>Cytophagia</taxon>
        <taxon>Cytophagales</taxon>
        <taxon>Hymenobacteraceae</taxon>
        <taxon>Pontibacter</taxon>
    </lineage>
</organism>
<reference evidence="6" key="1">
    <citation type="submission" date="2018-08" db="EMBL/GenBank/DDBJ databases">
        <authorList>
            <person name="Liu Z.-W."/>
            <person name="Du Z.-J."/>
        </authorList>
    </citation>
    <scope>NUCLEOTIDE SEQUENCE [LARGE SCALE GENOMIC DNA]</scope>
    <source>
        <strain evidence="6">H4X</strain>
    </source>
</reference>
<dbReference type="PANTHER" id="PTHR20961">
    <property type="entry name" value="GLYCOSYLTRANSFERASE"/>
    <property type="match status" value="1"/>
</dbReference>
<dbReference type="Proteomes" id="UP000256708">
    <property type="component" value="Unassembled WGS sequence"/>
</dbReference>
<dbReference type="Pfam" id="PF04577">
    <property type="entry name" value="Glyco_transf_61"/>
    <property type="match status" value="1"/>
</dbReference>
<dbReference type="InterPro" id="IPR049625">
    <property type="entry name" value="Glyco_transf_61_cat"/>
</dbReference>
<feature type="domain" description="Glycosyltransferase 61 catalytic" evidence="4">
    <location>
        <begin position="142"/>
        <end position="344"/>
    </location>
</feature>